<name>A0AAE1RAQ1_9SOLA</name>
<sequence>MELDQTSTMSDQQVLVLVDRVEKARQIRDKQGRETVAATALDRALFVEGEEGLLPGGTEPSVRYHSGRASYVRGELLSIVGLYVEKCLCGQHVAGVGIIWHE</sequence>
<gene>
    <name evidence="1" type="ORF">RND71_034133</name>
</gene>
<proteinExistence type="predicted"/>
<keyword evidence="2" id="KW-1185">Reference proteome</keyword>
<protein>
    <submittedName>
        <fullName evidence="1">Uncharacterized protein</fullName>
    </submittedName>
</protein>
<dbReference type="Proteomes" id="UP001291623">
    <property type="component" value="Unassembled WGS sequence"/>
</dbReference>
<dbReference type="EMBL" id="JAVYJV010000018">
    <property type="protein sequence ID" value="KAK4347794.1"/>
    <property type="molecule type" value="Genomic_DNA"/>
</dbReference>
<comment type="caution">
    <text evidence="1">The sequence shown here is derived from an EMBL/GenBank/DDBJ whole genome shotgun (WGS) entry which is preliminary data.</text>
</comment>
<evidence type="ECO:0000313" key="1">
    <source>
        <dbReference type="EMBL" id="KAK4347794.1"/>
    </source>
</evidence>
<evidence type="ECO:0000313" key="2">
    <source>
        <dbReference type="Proteomes" id="UP001291623"/>
    </source>
</evidence>
<reference evidence="1" key="1">
    <citation type="submission" date="2023-12" db="EMBL/GenBank/DDBJ databases">
        <title>Genome assembly of Anisodus tanguticus.</title>
        <authorList>
            <person name="Wang Y.-J."/>
        </authorList>
    </citation>
    <scope>NUCLEOTIDE SEQUENCE</scope>
    <source>
        <strain evidence="1">KB-2021</strain>
        <tissue evidence="1">Leaf</tissue>
    </source>
</reference>
<accession>A0AAE1RAQ1</accession>
<organism evidence="1 2">
    <name type="scientific">Anisodus tanguticus</name>
    <dbReference type="NCBI Taxonomy" id="243964"/>
    <lineage>
        <taxon>Eukaryota</taxon>
        <taxon>Viridiplantae</taxon>
        <taxon>Streptophyta</taxon>
        <taxon>Embryophyta</taxon>
        <taxon>Tracheophyta</taxon>
        <taxon>Spermatophyta</taxon>
        <taxon>Magnoliopsida</taxon>
        <taxon>eudicotyledons</taxon>
        <taxon>Gunneridae</taxon>
        <taxon>Pentapetalae</taxon>
        <taxon>asterids</taxon>
        <taxon>lamiids</taxon>
        <taxon>Solanales</taxon>
        <taxon>Solanaceae</taxon>
        <taxon>Solanoideae</taxon>
        <taxon>Hyoscyameae</taxon>
        <taxon>Anisodus</taxon>
    </lineage>
</organism>
<dbReference type="AlphaFoldDB" id="A0AAE1RAQ1"/>